<comment type="caution">
    <text evidence="18">The sequence shown here is derived from an EMBL/GenBank/DDBJ whole genome shotgun (WGS) entry which is preliminary data.</text>
</comment>
<evidence type="ECO:0000259" key="17">
    <source>
        <dbReference type="PROSITE" id="PS51195"/>
    </source>
</evidence>
<evidence type="ECO:0000256" key="5">
    <source>
        <dbReference type="ARBA" id="ARBA00022801"/>
    </source>
</evidence>
<accession>A0A2A9PFX9</accession>
<dbReference type="GO" id="GO:0003676">
    <property type="term" value="F:nucleic acid binding"/>
    <property type="evidence" value="ECO:0007669"/>
    <property type="project" value="InterPro"/>
</dbReference>
<keyword evidence="19" id="KW-1185">Reference proteome</keyword>
<dbReference type="Pfam" id="PF00270">
    <property type="entry name" value="DEAD"/>
    <property type="match status" value="1"/>
</dbReference>
<proteinExistence type="inferred from homology"/>
<feature type="region of interest" description="Disordered" evidence="14">
    <location>
        <begin position="1045"/>
        <end position="1198"/>
    </location>
</feature>
<dbReference type="InterPro" id="IPR014014">
    <property type="entry name" value="RNA_helicase_DEAD_Q_motif"/>
</dbReference>
<evidence type="ECO:0000256" key="4">
    <source>
        <dbReference type="ARBA" id="ARBA00022741"/>
    </source>
</evidence>
<keyword evidence="3" id="KW-0507">mRNA processing</keyword>
<evidence type="ECO:0000256" key="9">
    <source>
        <dbReference type="ARBA" id="ARBA00023242"/>
    </source>
</evidence>
<feature type="domain" description="DEAD-box RNA helicase Q" evidence="17">
    <location>
        <begin position="676"/>
        <end position="704"/>
    </location>
</feature>
<evidence type="ECO:0000259" key="15">
    <source>
        <dbReference type="PROSITE" id="PS51192"/>
    </source>
</evidence>
<keyword evidence="9" id="KW-0539">Nucleus</keyword>
<feature type="compositionally biased region" description="Basic and acidic residues" evidence="14">
    <location>
        <begin position="1082"/>
        <end position="1093"/>
    </location>
</feature>
<dbReference type="InterPro" id="IPR014001">
    <property type="entry name" value="Helicase_ATP-bd"/>
</dbReference>
<reference evidence="18 19" key="1">
    <citation type="journal article" date="2015" name="BMC Genomics">
        <title>Gene expression during zombie ant biting behavior reflects the complexity underlying fungal parasitic behavioral manipulation.</title>
        <authorList>
            <person name="de Bekker C."/>
            <person name="Ohm R.A."/>
            <person name="Loreto R.G."/>
            <person name="Sebastian A."/>
            <person name="Albert I."/>
            <person name="Merrow M."/>
            <person name="Brachmann A."/>
            <person name="Hughes D.P."/>
        </authorList>
    </citation>
    <scope>NUCLEOTIDE SEQUENCE [LARGE SCALE GENOMIC DNA]</scope>
    <source>
        <strain evidence="18 19">SC16a</strain>
    </source>
</reference>
<evidence type="ECO:0000256" key="6">
    <source>
        <dbReference type="ARBA" id="ARBA00022806"/>
    </source>
</evidence>
<evidence type="ECO:0000259" key="16">
    <source>
        <dbReference type="PROSITE" id="PS51194"/>
    </source>
</evidence>
<keyword evidence="5" id="KW-0378">Hydrolase</keyword>
<evidence type="ECO:0000256" key="11">
    <source>
        <dbReference type="ARBA" id="ARBA00038511"/>
    </source>
</evidence>
<evidence type="ECO:0000256" key="2">
    <source>
        <dbReference type="ARBA" id="ARBA00012552"/>
    </source>
</evidence>
<dbReference type="SMART" id="SM00490">
    <property type="entry name" value="HELICc"/>
    <property type="match status" value="1"/>
</dbReference>
<dbReference type="Proteomes" id="UP000037136">
    <property type="component" value="Unassembled WGS sequence"/>
</dbReference>
<keyword evidence="6" id="KW-0347">Helicase</keyword>
<dbReference type="EC" id="3.6.4.13" evidence="2"/>
<keyword evidence="7" id="KW-0067">ATP-binding</keyword>
<reference evidence="18 19" key="2">
    <citation type="journal article" date="2017" name="Sci. Rep.">
        <title>Ant-infecting Ophiocordyceps genomes reveal a high diversity of potential behavioral manipulation genes and a possible major role for enterotoxins.</title>
        <authorList>
            <person name="de Bekker C."/>
            <person name="Ohm R.A."/>
            <person name="Evans H.C."/>
            <person name="Brachmann A."/>
            <person name="Hughes D.P."/>
        </authorList>
    </citation>
    <scope>NUCLEOTIDE SEQUENCE [LARGE SCALE GENOMIC DNA]</scope>
    <source>
        <strain evidence="18 19">SC16a</strain>
    </source>
</reference>
<dbReference type="FunFam" id="3.40.50.300:FF:000079">
    <property type="entry name" value="probable ATP-dependent RNA helicase DDX17"/>
    <property type="match status" value="1"/>
</dbReference>
<feature type="short sequence motif" description="Q motif" evidence="13">
    <location>
        <begin position="676"/>
        <end position="704"/>
    </location>
</feature>
<feature type="compositionally biased region" description="Acidic residues" evidence="14">
    <location>
        <begin position="548"/>
        <end position="559"/>
    </location>
</feature>
<keyword evidence="8" id="KW-0508">mRNA splicing</keyword>
<dbReference type="Pfam" id="PF00271">
    <property type="entry name" value="Helicase_C"/>
    <property type="match status" value="1"/>
</dbReference>
<name>A0A2A9PFX9_OPHUN</name>
<dbReference type="InterPro" id="IPR056149">
    <property type="entry name" value="PRP5/DDX46/KHDC4_KH"/>
</dbReference>
<dbReference type="PROSITE" id="PS51195">
    <property type="entry name" value="Q_MOTIF"/>
    <property type="match status" value="1"/>
</dbReference>
<dbReference type="OrthoDB" id="196131at2759"/>
<sequence>MPPPPHKPFFSFLPSRSRVTQLLSASSFFSSKLKLPRPYLSPPSWAPSYHLFLVLSRTSQAPNTPGLTLPYETRPKKKPRRLSSRSPDRRPHDRGGRLRDWDQDRDRDLNRRRERSPDRRDEAHFRGPPRDYRERDRDRDRDRLRDRDRERDHERRRSRDRVGPRPRSPDRRRNRSRASDRSRRSRDRSRDINRSRREGTADSSALHRSHPPPSGDGGRSGHEDRPRPNAPQSDADKKAERLAKLEAWKKKKESESLRQKAQQPGDINQAIKLLAEMDKKASMASATPAAPASPPPRTAPEAEGSSPPQPYAGKFDPKTIAKRSAASRSHDSSKTVLGSLVQPGKGVPLAPPVPAAAPSNAQASALPANRGKASGFGFGKAQQDDKLPAKRKQLDLGGEDTVTRKLKKLPTLSAEADDTPYADQDEDYGSGDNIAEDEEAAVAADRAAHERRLQAETQADQAGVGEDAGPDAPDVEMMDAGEANENKDEATQKEAPKKEAPQMEAPQEEAPQKEATKSDEATTQKAANTAADAAKAVPLTLQSQPEPMDVDAEEEEVDPLDAFMAELQRSELKKSTKPAKKPNKDQQPEAYFSDDDNVYDAEAGGNADNILVMANKRKKKDIPSVDYSKIDLQPVRKNFWVEPAELSAMSDAEVTELRAELDGIKVKGKNVPKPVLKWAQCGLTHQTLDIISNLGYEKPTAIQMQAIPALMSGRDVVGVAKTGSGKTVAFLLPMFRHIMDQPSLKEADGPIGLIMTPTRELATQIHRDCKPFLQSMKIRSVCAYGGAPVRDQIADLKRGAEVIVCTPGRMIDLLAANQGRVTNLKRVTYVVLDEADRMFDMGFEPQVMKIFANMRPDKQTILFSATMPRLIDSLTKKVLTNPVEITVGGRSVVAKEIEQVVEVREESTKFLRVLELLGELYNRDEDARTLIFVERQEKADDLLKELLQKGYPCMSIHGGKDQVDRDSNISDFKKGVIPILIATSVAARGLDVKQLKLVINFDAPNHMEDYVHRSGRTGRAGNKGVAVTFVTPEQDNCAQGIAKALEQSGQPVPEKLDEMRRSHREKVKAGKAKDSSGFGGKGLDRLDQEREAARQVQRRTHRAEGEEDDEKEDKKDDDKGEKALNAIRAAASMIQARDGPKSEADVKSARGEASATEDRSKDPLDKVSSAVSAINSRLGKSGQLRSGQPIDNKGPDAGAFHATLEINDFPQKARWAVTNRTNVAKILDSTGTSITTKGNFYPLGKEVPPNGDPKLYILIEGETEVAVSSALQEMTRLLREATIAAVDADNRAPASGRYTVT</sequence>
<feature type="domain" description="Helicase C-terminal" evidence="16">
    <location>
        <begin position="896"/>
        <end position="1060"/>
    </location>
</feature>
<dbReference type="GO" id="GO:0003724">
    <property type="term" value="F:RNA helicase activity"/>
    <property type="evidence" value="ECO:0007669"/>
    <property type="project" value="UniProtKB-EC"/>
</dbReference>
<dbReference type="SMART" id="SM00487">
    <property type="entry name" value="DEXDc"/>
    <property type="match status" value="1"/>
</dbReference>
<feature type="compositionally biased region" description="Low complexity" evidence="14">
    <location>
        <begin position="356"/>
        <end position="369"/>
    </location>
</feature>
<dbReference type="InterPro" id="IPR000629">
    <property type="entry name" value="RNA-helicase_DEAD-box_CS"/>
</dbReference>
<organism evidence="18 19">
    <name type="scientific">Ophiocordyceps unilateralis</name>
    <name type="common">Zombie-ant fungus</name>
    <name type="synonym">Torrubia unilateralis</name>
    <dbReference type="NCBI Taxonomy" id="268505"/>
    <lineage>
        <taxon>Eukaryota</taxon>
        <taxon>Fungi</taxon>
        <taxon>Dikarya</taxon>
        <taxon>Ascomycota</taxon>
        <taxon>Pezizomycotina</taxon>
        <taxon>Sordariomycetes</taxon>
        <taxon>Hypocreomycetidae</taxon>
        <taxon>Hypocreales</taxon>
        <taxon>Ophiocordycipitaceae</taxon>
        <taxon>Ophiocordyceps</taxon>
    </lineage>
</organism>
<feature type="compositionally biased region" description="Low complexity" evidence="14">
    <location>
        <begin position="523"/>
        <end position="536"/>
    </location>
</feature>
<feature type="domain" description="Helicase ATP-binding" evidence="15">
    <location>
        <begin position="707"/>
        <end position="885"/>
    </location>
</feature>
<evidence type="ECO:0000256" key="13">
    <source>
        <dbReference type="PROSITE-ProRule" id="PRU00552"/>
    </source>
</evidence>
<evidence type="ECO:0000256" key="14">
    <source>
        <dbReference type="SAM" id="MobiDB-lite"/>
    </source>
</evidence>
<dbReference type="Pfam" id="PF23469">
    <property type="entry name" value="KH_12"/>
    <property type="match status" value="1"/>
</dbReference>
<evidence type="ECO:0000256" key="8">
    <source>
        <dbReference type="ARBA" id="ARBA00023187"/>
    </source>
</evidence>
<dbReference type="GO" id="GO:0005524">
    <property type="term" value="F:ATP binding"/>
    <property type="evidence" value="ECO:0007669"/>
    <property type="project" value="UniProtKB-KW"/>
</dbReference>
<feature type="compositionally biased region" description="Basic and acidic residues" evidence="14">
    <location>
        <begin position="1138"/>
        <end position="1165"/>
    </location>
</feature>
<dbReference type="CDD" id="cd18787">
    <property type="entry name" value="SF2_C_DEAD"/>
    <property type="match status" value="1"/>
</dbReference>
<feature type="compositionally biased region" description="Basic and acidic residues" evidence="14">
    <location>
        <begin position="484"/>
        <end position="501"/>
    </location>
</feature>
<comment type="function">
    <text evidence="10">ATP-dependent RNA helicase involved spliceosome assembly and in nuclear splicing. Catalyzes an ATP-dependent conformational change of U2 snRNP. Bridges U1 and U2 snRNPs and enables stable U2 snRNP association with intron RNA.</text>
</comment>
<dbReference type="GO" id="GO:0008380">
    <property type="term" value="P:RNA splicing"/>
    <property type="evidence" value="ECO:0007669"/>
    <property type="project" value="UniProtKB-KW"/>
</dbReference>
<dbReference type="GO" id="GO:0006397">
    <property type="term" value="P:mRNA processing"/>
    <property type="evidence" value="ECO:0007669"/>
    <property type="project" value="UniProtKB-KW"/>
</dbReference>
<evidence type="ECO:0000256" key="12">
    <source>
        <dbReference type="ARBA" id="ARBA00047984"/>
    </source>
</evidence>
<evidence type="ECO:0000256" key="3">
    <source>
        <dbReference type="ARBA" id="ARBA00022664"/>
    </source>
</evidence>
<evidence type="ECO:0000256" key="1">
    <source>
        <dbReference type="ARBA" id="ARBA00004123"/>
    </source>
</evidence>
<gene>
    <name evidence="18" type="ORF">XA68_11869</name>
</gene>
<feature type="region of interest" description="Disordered" evidence="14">
    <location>
        <begin position="60"/>
        <end position="598"/>
    </location>
</feature>
<comment type="similarity">
    <text evidence="11">Belongs to the DEAD box helicase family. DDX46/PRP5 subfamily.</text>
</comment>
<keyword evidence="4" id="KW-0547">Nucleotide-binding</keyword>
<feature type="compositionally biased region" description="Basic and acidic residues" evidence="14">
    <location>
        <begin position="382"/>
        <end position="394"/>
    </location>
</feature>
<dbReference type="PROSITE" id="PS51192">
    <property type="entry name" value="HELICASE_ATP_BIND_1"/>
    <property type="match status" value="1"/>
</dbReference>
<dbReference type="PANTHER" id="PTHR47958">
    <property type="entry name" value="ATP-DEPENDENT RNA HELICASE DBP3"/>
    <property type="match status" value="1"/>
</dbReference>
<dbReference type="PROSITE" id="PS51194">
    <property type="entry name" value="HELICASE_CTER"/>
    <property type="match status" value="1"/>
</dbReference>
<feature type="compositionally biased region" description="Basic and acidic residues" evidence="14">
    <location>
        <begin position="86"/>
        <end position="200"/>
    </location>
</feature>
<dbReference type="EMBL" id="LAZP02000172">
    <property type="protein sequence ID" value="PFH59790.1"/>
    <property type="molecule type" value="Genomic_DNA"/>
</dbReference>
<comment type="catalytic activity">
    <reaction evidence="12">
        <text>ATP + H2O = ADP + phosphate + H(+)</text>
        <dbReference type="Rhea" id="RHEA:13065"/>
        <dbReference type="ChEBI" id="CHEBI:15377"/>
        <dbReference type="ChEBI" id="CHEBI:15378"/>
        <dbReference type="ChEBI" id="CHEBI:30616"/>
        <dbReference type="ChEBI" id="CHEBI:43474"/>
        <dbReference type="ChEBI" id="CHEBI:456216"/>
        <dbReference type="EC" id="3.6.4.13"/>
    </reaction>
</comment>
<comment type="subcellular location">
    <subcellularLocation>
        <location evidence="1">Nucleus</location>
    </subcellularLocation>
</comment>
<feature type="compositionally biased region" description="Basic and acidic residues" evidence="14">
    <location>
        <begin position="234"/>
        <end position="258"/>
    </location>
</feature>
<evidence type="ECO:0000313" key="19">
    <source>
        <dbReference type="Proteomes" id="UP000037136"/>
    </source>
</evidence>
<dbReference type="STRING" id="268505.A0A2A9PFX9"/>
<dbReference type="CDD" id="cd17953">
    <property type="entry name" value="DEADc_DDX46"/>
    <property type="match status" value="1"/>
</dbReference>
<dbReference type="InterPro" id="IPR011545">
    <property type="entry name" value="DEAD/DEAH_box_helicase_dom"/>
</dbReference>
<dbReference type="Gene3D" id="3.40.50.300">
    <property type="entry name" value="P-loop containing nucleotide triphosphate hydrolases"/>
    <property type="match status" value="2"/>
</dbReference>
<protein>
    <recommendedName>
        <fullName evidence="2">RNA helicase</fullName>
        <ecNumber evidence="2">3.6.4.13</ecNumber>
    </recommendedName>
</protein>
<dbReference type="GO" id="GO:0016787">
    <property type="term" value="F:hydrolase activity"/>
    <property type="evidence" value="ECO:0007669"/>
    <property type="project" value="UniProtKB-KW"/>
</dbReference>
<dbReference type="InterPro" id="IPR001650">
    <property type="entry name" value="Helicase_C-like"/>
</dbReference>
<feature type="compositionally biased region" description="Acidic residues" evidence="14">
    <location>
        <begin position="415"/>
        <end position="440"/>
    </location>
</feature>
<evidence type="ECO:0000256" key="10">
    <source>
        <dbReference type="ARBA" id="ARBA00037330"/>
    </source>
</evidence>
<dbReference type="GO" id="GO:0005634">
    <property type="term" value="C:nucleus"/>
    <property type="evidence" value="ECO:0007669"/>
    <property type="project" value="UniProtKB-SubCell"/>
</dbReference>
<feature type="compositionally biased region" description="Basic and acidic residues" evidence="14">
    <location>
        <begin position="510"/>
        <end position="522"/>
    </location>
</feature>
<dbReference type="PROSITE" id="PS00039">
    <property type="entry name" value="DEAD_ATP_HELICASE"/>
    <property type="match status" value="1"/>
</dbReference>
<dbReference type="SUPFAM" id="SSF52540">
    <property type="entry name" value="P-loop containing nucleoside triphosphate hydrolases"/>
    <property type="match status" value="2"/>
</dbReference>
<evidence type="ECO:0000313" key="18">
    <source>
        <dbReference type="EMBL" id="PFH59790.1"/>
    </source>
</evidence>
<feature type="compositionally biased region" description="Basic and acidic residues" evidence="14">
    <location>
        <begin position="1112"/>
        <end position="1122"/>
    </location>
</feature>
<evidence type="ECO:0000256" key="7">
    <source>
        <dbReference type="ARBA" id="ARBA00022840"/>
    </source>
</evidence>
<dbReference type="InterPro" id="IPR027417">
    <property type="entry name" value="P-loop_NTPase"/>
</dbReference>